<sequence>MALRDLQVIRVTLTYDEEVTAHRTGFERATELKSTANHSSRGNKALNYHEYIAELSEAVGGEMAVAKFFGIEHFKPTVNTFKTQADIRSRIEVKWTKWMDGHMVLRHSDRNHDIAILVVGKSPELFLVGWTPVVHGKVQRNWVAGMSAWWINQEHLRPMGDFLGSDYATATL</sequence>
<organism evidence="2">
    <name type="scientific">uncultured Caudovirales phage</name>
    <dbReference type="NCBI Taxonomy" id="2100421"/>
    <lineage>
        <taxon>Viruses</taxon>
        <taxon>Duplodnaviria</taxon>
        <taxon>Heunggongvirae</taxon>
        <taxon>Uroviricota</taxon>
        <taxon>Caudoviricetes</taxon>
        <taxon>Peduoviridae</taxon>
        <taxon>Maltschvirus</taxon>
        <taxon>Maltschvirus maltsch</taxon>
    </lineage>
</organism>
<evidence type="ECO:0000313" key="1">
    <source>
        <dbReference type="EMBL" id="CAB4173935.1"/>
    </source>
</evidence>
<dbReference type="EMBL" id="LR797203">
    <property type="protein sequence ID" value="CAB4194084.1"/>
    <property type="molecule type" value="Genomic_DNA"/>
</dbReference>
<evidence type="ECO:0000313" key="3">
    <source>
        <dbReference type="EMBL" id="CAB4216937.1"/>
    </source>
</evidence>
<gene>
    <name evidence="2" type="ORF">UFOVP1255_24</name>
    <name evidence="3" type="ORF">UFOVP1496_24</name>
    <name evidence="1" type="ORF">UFOVP973_19</name>
</gene>
<proteinExistence type="predicted"/>
<reference evidence="2" key="1">
    <citation type="submission" date="2020-05" db="EMBL/GenBank/DDBJ databases">
        <authorList>
            <person name="Chiriac C."/>
            <person name="Salcher M."/>
            <person name="Ghai R."/>
            <person name="Kavagutti S V."/>
        </authorList>
    </citation>
    <scope>NUCLEOTIDE SEQUENCE</scope>
</reference>
<dbReference type="EMBL" id="LR796906">
    <property type="protein sequence ID" value="CAB4173935.1"/>
    <property type="molecule type" value="Genomic_DNA"/>
</dbReference>
<name>A0A6J5RQJ3_9CAUD</name>
<dbReference type="EMBL" id="LR797440">
    <property type="protein sequence ID" value="CAB4216937.1"/>
    <property type="molecule type" value="Genomic_DNA"/>
</dbReference>
<protein>
    <submittedName>
        <fullName evidence="2">Uncharacterized protein</fullName>
    </submittedName>
</protein>
<accession>A0A6J5RQJ3</accession>
<evidence type="ECO:0000313" key="2">
    <source>
        <dbReference type="EMBL" id="CAB4194084.1"/>
    </source>
</evidence>